<keyword evidence="7" id="KW-0998">Cell outer membrane</keyword>
<evidence type="ECO:0000256" key="7">
    <source>
        <dbReference type="ARBA" id="ARBA00023237"/>
    </source>
</evidence>
<keyword evidence="4" id="KW-0812">Transmembrane</keyword>
<name>A0A917HMH2_9BACT</name>
<dbReference type="RefSeq" id="WP_188554981.1">
    <property type="nucleotide sequence ID" value="NZ_BMGT01000003.1"/>
</dbReference>
<dbReference type="AlphaFoldDB" id="A0A917HMH2"/>
<dbReference type="InterPro" id="IPR013784">
    <property type="entry name" value="Carb-bd-like_fold"/>
</dbReference>
<evidence type="ECO:0000313" key="10">
    <source>
        <dbReference type="Proteomes" id="UP000647241"/>
    </source>
</evidence>
<proteinExistence type="predicted"/>
<dbReference type="PANTHER" id="PTHR30069:SF29">
    <property type="entry name" value="HEMOGLOBIN AND HEMOGLOBIN-HAPTOGLOBIN-BINDING PROTEIN 1-RELATED"/>
    <property type="match status" value="1"/>
</dbReference>
<organism evidence="9 10">
    <name type="scientific">Edaphobacter dinghuensis</name>
    <dbReference type="NCBI Taxonomy" id="1560005"/>
    <lineage>
        <taxon>Bacteria</taxon>
        <taxon>Pseudomonadati</taxon>
        <taxon>Acidobacteriota</taxon>
        <taxon>Terriglobia</taxon>
        <taxon>Terriglobales</taxon>
        <taxon>Acidobacteriaceae</taxon>
        <taxon>Edaphobacter</taxon>
    </lineage>
</organism>
<comment type="caution">
    <text evidence="9">The sequence shown here is derived from an EMBL/GenBank/DDBJ whole genome shotgun (WGS) entry which is preliminary data.</text>
</comment>
<evidence type="ECO:0000313" key="9">
    <source>
        <dbReference type="EMBL" id="GGG84229.1"/>
    </source>
</evidence>
<evidence type="ECO:0000256" key="5">
    <source>
        <dbReference type="ARBA" id="ARBA00022729"/>
    </source>
</evidence>
<dbReference type="Pfam" id="PF13620">
    <property type="entry name" value="CarboxypepD_reg"/>
    <property type="match status" value="1"/>
</dbReference>
<dbReference type="Gene3D" id="2.40.170.20">
    <property type="entry name" value="TonB-dependent receptor, beta-barrel domain"/>
    <property type="match status" value="1"/>
</dbReference>
<dbReference type="InterPro" id="IPR036942">
    <property type="entry name" value="Beta-barrel_TonB_sf"/>
</dbReference>
<dbReference type="GO" id="GO:0044718">
    <property type="term" value="P:siderophore transmembrane transport"/>
    <property type="evidence" value="ECO:0007669"/>
    <property type="project" value="TreeGrafter"/>
</dbReference>
<sequence>MRIFDGRQLEQRGQKIGPLEWTGCRAFRLWVVLLAALLCAAPVMAQVGGEGAIEGTVTDPSGAVVPNATVTATNVGTQVKTERTSTSSGYFVLSPLDPGKYSVTVRASGFSGYEQKNVTVNAIQTVGLKVQLKLGESSQTVTVTEEPPALDTENATLGATLEQSTYSALPINLSGGKRDPTAFIYLTPGVNTTAGTGIFDGSGSRGGDNEIYVEGIAIDKTKAQGDTGNVSSVTSVDALEQMQVLTSSYPVEFQGQGVENYVVKSGTNELHGSVFGYFRNTALDTWNFFSKAVINPATGAPKKPQEHQAEYGLTIGGPIIKDKLFLFASYDGDHYSVESNPGTFTVPTAAARAGNFSAYNVPIYDPSTTAACTAANTSHTTCRYQYGYVYAGTPGPNGNPALGPMGLAGVNVIPASQISPISQALMAALPSPTNGNLSGNYIFGQPSANNAWNTTDKLSWTLNDHHTLAVMVAAGRSYNSLPAFSGFQAPLPYGSATVNDTLTKTIIAEHTWVITNDMVNQLKYGFARNVPVTLNPTSTPKWGASSYGIAGLPPGDASGSFPLISFGGTYAPSQWAGERASKQTTNAFILLDNFQWTHGKHNITAGAQLQWLQDNEYNNTLNQSSPLQLSFQQAETAGYTGKGTAQSGTGLGFASFLLGAVDSSNLTENAVIETGARFRPFSPYFEDDYKLNPKLTINLGLRWDYYPPFYEVENRVSFFVPTMNNPLVNAPGALLFAGNGTDSCHCRSTVNQFYKNFGPRVGAAYRITDSTVVRGGFGVMYSHGGGTGGTNGSDQGNGTFGFSSTPTISSTSAGVAAFNLAQGFPAYSHPPFLDPSLNTGYTTLSSTAPGNLNYADPYLGGRSPEYENWNVGIQQLFTNSIVMNLNYVGSQSHFLRTSGSRGFYSDQLNPMYFALGSLLNSTVTPTVLTQADAIIPGIALPYASFSGTLQQMLRPFPQYTGISDTYGNVGNANYHALQVTVKQQHPLHGLTFMASFTWSKMIDDQGNFRSGWLPNRIERSPGTAEQPKVGVGTVVYALPFGRGHIGNGNAWTRALASGWQVSGIYRAYSGEPLAITGATCSNLPNQGTCMPSLNPNYAGTARLNGKWGKGLLASTAGSTPYIDKQAFMNALPYTFGNAPRTQPYGLMGPGGQNLDASVRRSFDIWENMKMQFEADMFNVMNSVVFSNPNQTYQGTGTSSFGTLTSQSNQSRDIQLAAKITF</sequence>
<dbReference type="InterPro" id="IPR039426">
    <property type="entry name" value="TonB-dep_rcpt-like"/>
</dbReference>
<evidence type="ECO:0000256" key="1">
    <source>
        <dbReference type="ARBA" id="ARBA00004571"/>
    </source>
</evidence>
<evidence type="ECO:0000256" key="3">
    <source>
        <dbReference type="ARBA" id="ARBA00022452"/>
    </source>
</evidence>
<evidence type="ECO:0000256" key="6">
    <source>
        <dbReference type="ARBA" id="ARBA00023136"/>
    </source>
</evidence>
<reference evidence="9" key="1">
    <citation type="journal article" date="2014" name="Int. J. Syst. Evol. Microbiol.">
        <title>Complete genome sequence of Corynebacterium casei LMG S-19264T (=DSM 44701T), isolated from a smear-ripened cheese.</title>
        <authorList>
            <consortium name="US DOE Joint Genome Institute (JGI-PGF)"/>
            <person name="Walter F."/>
            <person name="Albersmeier A."/>
            <person name="Kalinowski J."/>
            <person name="Ruckert C."/>
        </authorList>
    </citation>
    <scope>NUCLEOTIDE SEQUENCE</scope>
    <source>
        <strain evidence="9">CGMCC 1.12997</strain>
    </source>
</reference>
<keyword evidence="6" id="KW-0472">Membrane</keyword>
<dbReference type="GO" id="GO:0030246">
    <property type="term" value="F:carbohydrate binding"/>
    <property type="evidence" value="ECO:0007669"/>
    <property type="project" value="InterPro"/>
</dbReference>
<dbReference type="Proteomes" id="UP000647241">
    <property type="component" value="Unassembled WGS sequence"/>
</dbReference>
<dbReference type="PANTHER" id="PTHR30069">
    <property type="entry name" value="TONB-DEPENDENT OUTER MEMBRANE RECEPTOR"/>
    <property type="match status" value="1"/>
</dbReference>
<dbReference type="GO" id="GO:0009279">
    <property type="term" value="C:cell outer membrane"/>
    <property type="evidence" value="ECO:0007669"/>
    <property type="project" value="UniProtKB-SubCell"/>
</dbReference>
<reference evidence="9" key="2">
    <citation type="submission" date="2020-09" db="EMBL/GenBank/DDBJ databases">
        <authorList>
            <person name="Sun Q."/>
            <person name="Zhou Y."/>
        </authorList>
    </citation>
    <scope>NUCLEOTIDE SEQUENCE</scope>
    <source>
        <strain evidence="9">CGMCC 1.12997</strain>
    </source>
</reference>
<keyword evidence="10" id="KW-1185">Reference proteome</keyword>
<keyword evidence="3" id="KW-1134">Transmembrane beta strand</keyword>
<dbReference type="InterPro" id="IPR057601">
    <property type="entry name" value="Oar-like_b-barrel"/>
</dbReference>
<dbReference type="EMBL" id="BMGT01000003">
    <property type="protein sequence ID" value="GGG84229.1"/>
    <property type="molecule type" value="Genomic_DNA"/>
</dbReference>
<accession>A0A917HMH2</accession>
<dbReference type="Gene3D" id="2.60.40.1120">
    <property type="entry name" value="Carboxypeptidase-like, regulatory domain"/>
    <property type="match status" value="1"/>
</dbReference>
<dbReference type="SUPFAM" id="SSF49452">
    <property type="entry name" value="Starch-binding domain-like"/>
    <property type="match status" value="1"/>
</dbReference>
<gene>
    <name evidence="9" type="ORF">GCM10011585_30020</name>
</gene>
<keyword evidence="2" id="KW-0813">Transport</keyword>
<comment type="subcellular location">
    <subcellularLocation>
        <location evidence="1">Cell outer membrane</location>
        <topology evidence="1">Multi-pass membrane protein</topology>
    </subcellularLocation>
</comment>
<evidence type="ECO:0000256" key="4">
    <source>
        <dbReference type="ARBA" id="ARBA00022692"/>
    </source>
</evidence>
<dbReference type="GO" id="GO:0015344">
    <property type="term" value="F:siderophore uptake transmembrane transporter activity"/>
    <property type="evidence" value="ECO:0007669"/>
    <property type="project" value="TreeGrafter"/>
</dbReference>
<evidence type="ECO:0000256" key="2">
    <source>
        <dbReference type="ARBA" id="ARBA00022448"/>
    </source>
</evidence>
<evidence type="ECO:0000259" key="8">
    <source>
        <dbReference type="Pfam" id="PF25183"/>
    </source>
</evidence>
<keyword evidence="5" id="KW-0732">Signal</keyword>
<dbReference type="Pfam" id="PF25183">
    <property type="entry name" value="OMP_b-brl_4"/>
    <property type="match status" value="1"/>
</dbReference>
<feature type="domain" description="TonB-dependent transporter Oar-like beta-barrel" evidence="8">
    <location>
        <begin position="262"/>
        <end position="1214"/>
    </location>
</feature>
<protein>
    <recommendedName>
        <fullName evidence="8">TonB-dependent transporter Oar-like beta-barrel domain-containing protein</fullName>
    </recommendedName>
</protein>
<dbReference type="SUPFAM" id="SSF56935">
    <property type="entry name" value="Porins"/>
    <property type="match status" value="1"/>
</dbReference>